<dbReference type="PANTHER" id="PTHR44329:SF140">
    <property type="entry name" value="INACTIVE PROTEIN TYROSINE KINASE PTKL"/>
    <property type="match status" value="1"/>
</dbReference>
<dbReference type="STRING" id="670580.A0A1X6MNW6"/>
<evidence type="ECO:0000259" key="1">
    <source>
        <dbReference type="PROSITE" id="PS50011"/>
    </source>
</evidence>
<dbReference type="InterPro" id="IPR000719">
    <property type="entry name" value="Prot_kinase_dom"/>
</dbReference>
<dbReference type="Pfam" id="PF00069">
    <property type="entry name" value="Pkinase"/>
    <property type="match status" value="1"/>
</dbReference>
<gene>
    <name evidence="2" type="ORF">POSPLADRAFT_1154861</name>
</gene>
<sequence>MVDCSIQGHPRVLQFIGASLNAQVPFIVSAFMQNGNILDYLGRFHDDFKKIRLLHDVTLGMIYLHRQSVLHGDLKPANILIDDAGRARIADFGLSRLIESSSSTVSKRSNVTHSNDTIKGTLRFMAPEYLRGKPLTKASDVYSFAMTVYQVSIFLVI</sequence>
<dbReference type="Proteomes" id="UP000194127">
    <property type="component" value="Unassembled WGS sequence"/>
</dbReference>
<dbReference type="EMBL" id="KZ110606">
    <property type="protein sequence ID" value="OSX57949.1"/>
    <property type="molecule type" value="Genomic_DNA"/>
</dbReference>
<proteinExistence type="predicted"/>
<dbReference type="PANTHER" id="PTHR44329">
    <property type="entry name" value="SERINE/THREONINE-PROTEIN KINASE TNNI3K-RELATED"/>
    <property type="match status" value="1"/>
</dbReference>
<dbReference type="InterPro" id="IPR011009">
    <property type="entry name" value="Kinase-like_dom_sf"/>
</dbReference>
<dbReference type="RefSeq" id="XP_024334743.1">
    <property type="nucleotide sequence ID" value="XM_024486892.1"/>
</dbReference>
<dbReference type="Gene3D" id="1.10.510.10">
    <property type="entry name" value="Transferase(Phosphotransferase) domain 1"/>
    <property type="match status" value="1"/>
</dbReference>
<dbReference type="PROSITE" id="PS00108">
    <property type="entry name" value="PROTEIN_KINASE_ST"/>
    <property type="match status" value="1"/>
</dbReference>
<evidence type="ECO:0000313" key="3">
    <source>
        <dbReference type="Proteomes" id="UP000194127"/>
    </source>
</evidence>
<dbReference type="InterPro" id="IPR051681">
    <property type="entry name" value="Ser/Thr_Kinases-Pseudokinases"/>
</dbReference>
<keyword evidence="3" id="KW-1185">Reference proteome</keyword>
<dbReference type="SUPFAM" id="SSF56112">
    <property type="entry name" value="Protein kinase-like (PK-like)"/>
    <property type="match status" value="1"/>
</dbReference>
<dbReference type="SMART" id="SM00220">
    <property type="entry name" value="S_TKc"/>
    <property type="match status" value="1"/>
</dbReference>
<name>A0A1X6MNW6_9APHY</name>
<reference evidence="2 3" key="1">
    <citation type="submission" date="2017-04" db="EMBL/GenBank/DDBJ databases">
        <title>Genome Sequence of the Model Brown-Rot Fungus Postia placenta SB12.</title>
        <authorList>
            <consortium name="DOE Joint Genome Institute"/>
            <person name="Gaskell J."/>
            <person name="Kersten P."/>
            <person name="Larrondo L.F."/>
            <person name="Canessa P."/>
            <person name="Martinez D."/>
            <person name="Hibbett D."/>
            <person name="Schmoll M."/>
            <person name="Kubicek C.P."/>
            <person name="Martinez A.T."/>
            <person name="Yadav J."/>
            <person name="Master E."/>
            <person name="Magnuson J.K."/>
            <person name="James T."/>
            <person name="Yaver D."/>
            <person name="Berka R."/>
            <person name="Labutti K."/>
            <person name="Lipzen A."/>
            <person name="Aerts A."/>
            <person name="Barry K."/>
            <person name="Henrissat B."/>
            <person name="Blanchette R."/>
            <person name="Grigoriev I."/>
            <person name="Cullen D."/>
        </authorList>
    </citation>
    <scope>NUCLEOTIDE SEQUENCE [LARGE SCALE GENOMIC DNA]</scope>
    <source>
        <strain evidence="2 3">MAD-698-R-SB12</strain>
    </source>
</reference>
<dbReference type="PROSITE" id="PS50011">
    <property type="entry name" value="PROTEIN_KINASE_DOM"/>
    <property type="match status" value="1"/>
</dbReference>
<protein>
    <recommendedName>
        <fullName evidence="1">Protein kinase domain-containing protein</fullName>
    </recommendedName>
</protein>
<dbReference type="InterPro" id="IPR008271">
    <property type="entry name" value="Ser/Thr_kinase_AS"/>
</dbReference>
<dbReference type="GO" id="GO:0004674">
    <property type="term" value="F:protein serine/threonine kinase activity"/>
    <property type="evidence" value="ECO:0007669"/>
    <property type="project" value="TreeGrafter"/>
</dbReference>
<dbReference type="GO" id="GO:0005524">
    <property type="term" value="F:ATP binding"/>
    <property type="evidence" value="ECO:0007669"/>
    <property type="project" value="InterPro"/>
</dbReference>
<dbReference type="AlphaFoldDB" id="A0A1X6MNW6"/>
<evidence type="ECO:0000313" key="2">
    <source>
        <dbReference type="EMBL" id="OSX57949.1"/>
    </source>
</evidence>
<accession>A0A1X6MNW6</accession>
<dbReference type="GeneID" id="36331841"/>
<organism evidence="2 3">
    <name type="scientific">Postia placenta MAD-698-R-SB12</name>
    <dbReference type="NCBI Taxonomy" id="670580"/>
    <lineage>
        <taxon>Eukaryota</taxon>
        <taxon>Fungi</taxon>
        <taxon>Dikarya</taxon>
        <taxon>Basidiomycota</taxon>
        <taxon>Agaricomycotina</taxon>
        <taxon>Agaricomycetes</taxon>
        <taxon>Polyporales</taxon>
        <taxon>Adustoporiaceae</taxon>
        <taxon>Rhodonia</taxon>
    </lineage>
</organism>
<dbReference type="OrthoDB" id="2802511at2759"/>
<feature type="domain" description="Protein kinase" evidence="1">
    <location>
        <begin position="1"/>
        <end position="157"/>
    </location>
</feature>